<dbReference type="PANTHER" id="PTHR33393">
    <property type="entry name" value="POLYGLUTAMINE SYNTHESIS ACCESSORY PROTEIN RV0574C-RELATED"/>
    <property type="match status" value="1"/>
</dbReference>
<comment type="caution">
    <text evidence="3">The sequence shown here is derived from an EMBL/GenBank/DDBJ whole genome shotgun (WGS) entry which is preliminary data.</text>
</comment>
<dbReference type="InterPro" id="IPR019079">
    <property type="entry name" value="Capsule_synth_CapA"/>
</dbReference>
<feature type="domain" description="Capsule synthesis protein CapA" evidence="2">
    <location>
        <begin position="51"/>
        <end position="295"/>
    </location>
</feature>
<dbReference type="AlphaFoldDB" id="A0A3S2UN08"/>
<dbReference type="PROSITE" id="PS51257">
    <property type="entry name" value="PROKAR_LIPOPROTEIN"/>
    <property type="match status" value="1"/>
</dbReference>
<accession>A0A3S2UN08</accession>
<proteinExistence type="inferred from homology"/>
<organism evidence="3 4">
    <name type="scientific">Mucilaginibacter limnophilus</name>
    <dbReference type="NCBI Taxonomy" id="1932778"/>
    <lineage>
        <taxon>Bacteria</taxon>
        <taxon>Pseudomonadati</taxon>
        <taxon>Bacteroidota</taxon>
        <taxon>Sphingobacteriia</taxon>
        <taxon>Sphingobacteriales</taxon>
        <taxon>Sphingobacteriaceae</taxon>
        <taxon>Mucilaginibacter</taxon>
    </lineage>
</organism>
<evidence type="ECO:0000313" key="4">
    <source>
        <dbReference type="Proteomes" id="UP000282759"/>
    </source>
</evidence>
<gene>
    <name evidence="3" type="ORF">EOD41_07025</name>
</gene>
<sequence>MRTFYLLITLVFLCGCHYNSNLKKPRNAVSVSQDTLKPASVTSATNTDTITIAAVGDIMLGTSYPNNGTLPPDGAKHSFDEVKDELRNADITFGNLEGVLLDSGAAAPYKLKLRSKPYLFRMPEKYAEVLKDAGFDILSVANNHVSDFGVAGRKSTMQVLDSTGIKYAGLLKAPTSVFTVNGVKYGFCAFSPNSNVVPLLDLKNAAAIIKDLKTQADVVIVSFHGGSEGTQHEHVPFAKESFFTENRGDVHAFAHNAIDAGADLVLGHGPHVTRAIERYNNRFIAYSMGNFCTYRGVSVSGVCGIAPLLKIYINKKGEFLGGKIIPTKQTHHRGLERDTMNKVIKRIKFLTQTDFPRPGLNIADNGDISPVD</sequence>
<comment type="similarity">
    <text evidence="1">Belongs to the CapA family.</text>
</comment>
<name>A0A3S2UN08_9SPHI</name>
<keyword evidence="4" id="KW-1185">Reference proteome</keyword>
<dbReference type="Gene3D" id="3.60.21.10">
    <property type="match status" value="1"/>
</dbReference>
<dbReference type="SMART" id="SM00854">
    <property type="entry name" value="PGA_cap"/>
    <property type="match status" value="1"/>
</dbReference>
<dbReference type="PANTHER" id="PTHR33393:SF11">
    <property type="entry name" value="POLYGLUTAMINE SYNTHESIS ACCESSORY PROTEIN RV0574C-RELATED"/>
    <property type="match status" value="1"/>
</dbReference>
<dbReference type="InterPro" id="IPR029052">
    <property type="entry name" value="Metallo-depent_PP-like"/>
</dbReference>
<dbReference type="RefSeq" id="WP_127704072.1">
    <property type="nucleotide sequence ID" value="NZ_SACK01000002.1"/>
</dbReference>
<evidence type="ECO:0000313" key="3">
    <source>
        <dbReference type="EMBL" id="RVU01707.1"/>
    </source>
</evidence>
<dbReference type="EMBL" id="SACK01000002">
    <property type="protein sequence ID" value="RVU01707.1"/>
    <property type="molecule type" value="Genomic_DNA"/>
</dbReference>
<dbReference type="Proteomes" id="UP000282759">
    <property type="component" value="Unassembled WGS sequence"/>
</dbReference>
<evidence type="ECO:0000259" key="2">
    <source>
        <dbReference type="SMART" id="SM00854"/>
    </source>
</evidence>
<evidence type="ECO:0000256" key="1">
    <source>
        <dbReference type="ARBA" id="ARBA00005662"/>
    </source>
</evidence>
<dbReference type="InterPro" id="IPR052169">
    <property type="entry name" value="CW_Biosynth-Accessory"/>
</dbReference>
<protein>
    <submittedName>
        <fullName evidence="3">CapA family protein</fullName>
    </submittedName>
</protein>
<dbReference type="Pfam" id="PF09587">
    <property type="entry name" value="PGA_cap"/>
    <property type="match status" value="1"/>
</dbReference>
<dbReference type="SUPFAM" id="SSF56300">
    <property type="entry name" value="Metallo-dependent phosphatases"/>
    <property type="match status" value="1"/>
</dbReference>
<dbReference type="CDD" id="cd07381">
    <property type="entry name" value="MPP_CapA"/>
    <property type="match status" value="1"/>
</dbReference>
<reference evidence="3 4" key="1">
    <citation type="submission" date="2019-01" db="EMBL/GenBank/DDBJ databases">
        <authorList>
            <person name="Chen W.-M."/>
        </authorList>
    </citation>
    <scope>NUCLEOTIDE SEQUENCE [LARGE SCALE GENOMIC DNA]</scope>
    <source>
        <strain evidence="3 4">YBJ-36</strain>
    </source>
</reference>
<dbReference type="OrthoDB" id="9810906at2"/>